<reference evidence="1" key="1">
    <citation type="submission" date="2021-10" db="EMBL/GenBank/DDBJ databases">
        <title>Novel species in genus Arthrobacter.</title>
        <authorList>
            <person name="Liu Y."/>
        </authorList>
    </citation>
    <scope>NUCLEOTIDE SEQUENCE</scope>
    <source>
        <strain evidence="1">Zg-Y453</strain>
    </source>
</reference>
<dbReference type="EMBL" id="JAJFZV010000020">
    <property type="protein sequence ID" value="MCC3299677.1"/>
    <property type="molecule type" value="Genomic_DNA"/>
</dbReference>
<protein>
    <submittedName>
        <fullName evidence="1">Uncharacterized protein</fullName>
    </submittedName>
</protein>
<keyword evidence="2" id="KW-1185">Reference proteome</keyword>
<name>A0A9X1MIR1_9MICC</name>
<evidence type="ECO:0000313" key="1">
    <source>
        <dbReference type="EMBL" id="MCC3299677.1"/>
    </source>
</evidence>
<evidence type="ECO:0000313" key="2">
    <source>
        <dbReference type="Proteomes" id="UP001139158"/>
    </source>
</evidence>
<organism evidence="1 2">
    <name type="scientific">Arthrobacter caoxuetaonis</name>
    <dbReference type="NCBI Taxonomy" id="2886935"/>
    <lineage>
        <taxon>Bacteria</taxon>
        <taxon>Bacillati</taxon>
        <taxon>Actinomycetota</taxon>
        <taxon>Actinomycetes</taxon>
        <taxon>Micrococcales</taxon>
        <taxon>Micrococcaceae</taxon>
        <taxon>Arthrobacter</taxon>
    </lineage>
</organism>
<dbReference type="RefSeq" id="WP_227897663.1">
    <property type="nucleotide sequence ID" value="NZ_CP099467.1"/>
</dbReference>
<comment type="caution">
    <text evidence="1">The sequence shown here is derived from an EMBL/GenBank/DDBJ whole genome shotgun (WGS) entry which is preliminary data.</text>
</comment>
<accession>A0A9X1MIR1</accession>
<gene>
    <name evidence="1" type="ORF">LJ757_17930</name>
</gene>
<dbReference type="Proteomes" id="UP001139158">
    <property type="component" value="Unassembled WGS sequence"/>
</dbReference>
<dbReference type="AlphaFoldDB" id="A0A9X1MIR1"/>
<proteinExistence type="predicted"/>
<sequence length="130" mass="14237">MKTTDTALANALDAIRSDPALMMAMSLNTLKEEDGFRELGGNIALRYVRGAYNPTGDELRLAEADRIIRGEEPAVYGMTFNNMIVNLDGAGVDTGTEFPSDAARRIILGIIERDSSLSAEVRELRPYPPF</sequence>